<protein>
    <recommendedName>
        <fullName evidence="7">tRNA N6-adenosine threonylcarbamoyltransferase</fullName>
        <ecNumber evidence="7">2.3.1.234</ecNumber>
    </recommendedName>
    <alternativeName>
        <fullName evidence="7">N6-L-threonylcarbamoyladenine synthase</fullName>
        <shortName evidence="7">t(6)A synthase</shortName>
    </alternativeName>
    <alternativeName>
        <fullName evidence="7">t(6)A37 threonylcarbamoyladenosine biosynthesis protein TsaD</fullName>
    </alternativeName>
    <alternativeName>
        <fullName evidence="7">tRNA threonylcarbamoyladenosine biosynthesis protein TsaD</fullName>
    </alternativeName>
</protein>
<feature type="binding site" evidence="7">
    <location>
        <position position="177"/>
    </location>
    <ligand>
        <name>substrate</name>
    </ligand>
</feature>
<gene>
    <name evidence="7 9" type="primary">tsaD</name>
    <name evidence="9" type="ORF">FZC35_01940</name>
</gene>
<dbReference type="Gene3D" id="3.30.420.40">
    <property type="match status" value="2"/>
</dbReference>
<dbReference type="Proteomes" id="UP000325155">
    <property type="component" value="Chromosome"/>
</dbReference>
<feature type="binding site" evidence="7">
    <location>
        <position position="109"/>
    </location>
    <ligand>
        <name>Fe cation</name>
        <dbReference type="ChEBI" id="CHEBI:24875"/>
    </ligand>
</feature>
<dbReference type="OrthoDB" id="9806197at2"/>
<dbReference type="SUPFAM" id="SSF53067">
    <property type="entry name" value="Actin-like ATPase domain"/>
    <property type="match status" value="1"/>
</dbReference>
<accession>A0A5C0UEI9</accession>
<keyword evidence="2 7" id="KW-0819">tRNA processing</keyword>
<evidence type="ECO:0000313" key="9">
    <source>
        <dbReference type="EMBL" id="QEK38127.1"/>
    </source>
</evidence>
<keyword evidence="10" id="KW-1185">Reference proteome</keyword>
<dbReference type="HAMAP" id="MF_01445">
    <property type="entry name" value="TsaD"/>
    <property type="match status" value="1"/>
</dbReference>
<comment type="catalytic activity">
    <reaction evidence="6 7">
        <text>L-threonylcarbamoyladenylate + adenosine(37) in tRNA = N(6)-L-threonylcarbamoyladenosine(37) in tRNA + AMP + H(+)</text>
        <dbReference type="Rhea" id="RHEA:37059"/>
        <dbReference type="Rhea" id="RHEA-COMP:10162"/>
        <dbReference type="Rhea" id="RHEA-COMP:10163"/>
        <dbReference type="ChEBI" id="CHEBI:15378"/>
        <dbReference type="ChEBI" id="CHEBI:73682"/>
        <dbReference type="ChEBI" id="CHEBI:74411"/>
        <dbReference type="ChEBI" id="CHEBI:74418"/>
        <dbReference type="ChEBI" id="CHEBI:456215"/>
        <dbReference type="EC" id="2.3.1.234"/>
    </reaction>
</comment>
<dbReference type="InterPro" id="IPR017861">
    <property type="entry name" value="KAE1/TsaD"/>
</dbReference>
<proteinExistence type="inferred from homology"/>
<dbReference type="InterPro" id="IPR000905">
    <property type="entry name" value="Gcp-like_dom"/>
</dbReference>
<dbReference type="NCBIfam" id="TIGR03723">
    <property type="entry name" value="T6A_TsaD_YgjD"/>
    <property type="match status" value="1"/>
</dbReference>
<dbReference type="PANTHER" id="PTHR11735">
    <property type="entry name" value="TRNA N6-ADENOSINE THREONYLCARBAMOYLTRANSFERASE"/>
    <property type="match status" value="1"/>
</dbReference>
<evidence type="ECO:0000256" key="5">
    <source>
        <dbReference type="ARBA" id="ARBA00023315"/>
    </source>
</evidence>
<dbReference type="GO" id="GO:0005506">
    <property type="term" value="F:iron ion binding"/>
    <property type="evidence" value="ECO:0007669"/>
    <property type="project" value="UniProtKB-UniRule"/>
</dbReference>
<dbReference type="EMBL" id="CP043315">
    <property type="protein sequence ID" value="QEK38127.1"/>
    <property type="molecule type" value="Genomic_DNA"/>
</dbReference>
<evidence type="ECO:0000256" key="2">
    <source>
        <dbReference type="ARBA" id="ARBA00022694"/>
    </source>
</evidence>
<feature type="binding site" evidence="7">
    <location>
        <position position="113"/>
    </location>
    <ligand>
        <name>Fe cation</name>
        <dbReference type="ChEBI" id="CHEBI:24875"/>
    </ligand>
</feature>
<comment type="subcellular location">
    <subcellularLocation>
        <location evidence="7">Cytoplasm</location>
    </subcellularLocation>
</comment>
<feature type="binding site" evidence="7">
    <location>
        <position position="164"/>
    </location>
    <ligand>
        <name>substrate</name>
    </ligand>
</feature>
<evidence type="ECO:0000256" key="1">
    <source>
        <dbReference type="ARBA" id="ARBA00022679"/>
    </source>
</evidence>
<feature type="domain" description="Gcp-like" evidence="8">
    <location>
        <begin position="25"/>
        <end position="303"/>
    </location>
</feature>
<feature type="binding site" evidence="7">
    <location>
        <begin position="131"/>
        <end position="135"/>
    </location>
    <ligand>
        <name>substrate</name>
    </ligand>
</feature>
<keyword evidence="5 7" id="KW-0012">Acyltransferase</keyword>
<dbReference type="PANTHER" id="PTHR11735:SF6">
    <property type="entry name" value="TRNA N6-ADENOSINE THREONYLCARBAMOYLTRANSFERASE, MITOCHONDRIAL"/>
    <property type="match status" value="1"/>
</dbReference>
<comment type="similarity">
    <text evidence="7">Belongs to the KAE1 / TsaD family.</text>
</comment>
<dbReference type="AlphaFoldDB" id="A0A5C0UEI9"/>
<dbReference type="RefSeq" id="WP_148980974.1">
    <property type="nucleotide sequence ID" value="NZ_CP043315.1"/>
</dbReference>
<name>A0A5C0UEI9_9PROT</name>
<dbReference type="NCBIfam" id="TIGR00329">
    <property type="entry name" value="gcp_kae1"/>
    <property type="match status" value="1"/>
</dbReference>
<evidence type="ECO:0000256" key="6">
    <source>
        <dbReference type="ARBA" id="ARBA00048117"/>
    </source>
</evidence>
<feature type="binding site" evidence="7">
    <location>
        <position position="296"/>
    </location>
    <ligand>
        <name>Fe cation</name>
        <dbReference type="ChEBI" id="CHEBI:24875"/>
    </ligand>
</feature>
<evidence type="ECO:0000259" key="8">
    <source>
        <dbReference type="Pfam" id="PF00814"/>
    </source>
</evidence>
<evidence type="ECO:0000313" key="10">
    <source>
        <dbReference type="Proteomes" id="UP000325155"/>
    </source>
</evidence>
<dbReference type="GO" id="GO:0002949">
    <property type="term" value="P:tRNA threonylcarbamoyladenosine modification"/>
    <property type="evidence" value="ECO:0007669"/>
    <property type="project" value="UniProtKB-UniRule"/>
</dbReference>
<dbReference type="GO" id="GO:0005737">
    <property type="term" value="C:cytoplasm"/>
    <property type="evidence" value="ECO:0007669"/>
    <property type="project" value="UniProtKB-SubCell"/>
</dbReference>
<evidence type="ECO:0000256" key="4">
    <source>
        <dbReference type="ARBA" id="ARBA00023004"/>
    </source>
</evidence>
<sequence>MVYYVGIETSCDDTAVALMKNEKCLANEIVTHNFSDFGGVVPEYASREHMSILPNLLDNILNKHNLSLTDLSFISATKGPGLLGSLMVGVQYSKSLAWGLSIPFIGVHHLEAHALIAKWNSNLEFPFGILLVSGGHTCIVLAREFGKYEILGHSIDDAVGEMLDKVGRCLGFENPAGPHMEQCAKNSNNPVKFTEPLRNDGSMNFSFSGLKTAAMRFWESSDKSEQVKSDLCLGLQQVIVKSIASRLKNTWDKYEVKSWVFAGGVASNLYIRSHLTDLCDEYGKDIFIPDPKLCRDNGMMIGYTGYLYYQKGMFSSYNMRPVPDYKIDQIDVSA</sequence>
<dbReference type="GO" id="GO:0061711">
    <property type="term" value="F:tRNA N(6)-L-threonylcarbamoyladenine synthase activity"/>
    <property type="evidence" value="ECO:0007669"/>
    <property type="project" value="UniProtKB-EC"/>
</dbReference>
<keyword evidence="4 7" id="KW-0408">Iron</keyword>
<keyword evidence="3 7" id="KW-0479">Metal-binding</keyword>
<dbReference type="InterPro" id="IPR043129">
    <property type="entry name" value="ATPase_NBD"/>
</dbReference>
<comment type="cofactor">
    <cofactor evidence="7">
        <name>Fe(2+)</name>
        <dbReference type="ChEBI" id="CHEBI:29033"/>
    </cofactor>
    <text evidence="7">Binds 1 Fe(2+) ion per subunit.</text>
</comment>
<feature type="binding site" evidence="7">
    <location>
        <position position="268"/>
    </location>
    <ligand>
        <name>substrate</name>
    </ligand>
</feature>
<dbReference type="PRINTS" id="PR00789">
    <property type="entry name" value="OSIALOPTASE"/>
</dbReference>
<keyword evidence="1 7" id="KW-0808">Transferase</keyword>
<feature type="binding site" evidence="7">
    <location>
        <position position="181"/>
    </location>
    <ligand>
        <name>substrate</name>
    </ligand>
</feature>
<organism evidence="9 10">
    <name type="scientific">Candidatus Cytomitobacter indipagum</name>
    <dbReference type="NCBI Taxonomy" id="2601575"/>
    <lineage>
        <taxon>Bacteria</taxon>
        <taxon>Pseudomonadati</taxon>
        <taxon>Pseudomonadota</taxon>
        <taxon>Alphaproteobacteria</taxon>
        <taxon>Holosporales</taxon>
        <taxon>Holosporaceae</taxon>
        <taxon>Candidatus Cytomitobacter</taxon>
    </lineage>
</organism>
<dbReference type="InterPro" id="IPR022450">
    <property type="entry name" value="TsaD"/>
</dbReference>
<dbReference type="KEGG" id="cip:FZC35_01940"/>
<evidence type="ECO:0000256" key="3">
    <source>
        <dbReference type="ARBA" id="ARBA00022723"/>
    </source>
</evidence>
<dbReference type="EC" id="2.3.1.234" evidence="7"/>
<reference evidence="9 10" key="1">
    <citation type="submission" date="2019-08" db="EMBL/GenBank/DDBJ databases">
        <title>Highly reduced genomes of protist endosymbionts show evolutionary convergence.</title>
        <authorList>
            <person name="George E."/>
            <person name="Husnik F."/>
            <person name="Tashyreva D."/>
            <person name="Prokopchuk G."/>
            <person name="Horak A."/>
            <person name="Kwong W.K."/>
            <person name="Lukes J."/>
            <person name="Keeling P.J."/>
        </authorList>
    </citation>
    <scope>NUCLEOTIDE SEQUENCE [LARGE SCALE GENOMIC DNA]</scope>
    <source>
        <strain evidence="9">1605</strain>
    </source>
</reference>
<keyword evidence="7" id="KW-0963">Cytoplasm</keyword>
<comment type="function">
    <text evidence="7">Required for the formation of a threonylcarbamoyl group on adenosine at position 37 (t(6)A37) in tRNAs that read codons beginning with adenine. Is involved in the transfer of the threonylcarbamoyl moiety of threonylcarbamoyl-AMP (TC-AMP) to the N6 group of A37, together with TsaE and TsaB. TsaD likely plays a direct catalytic role in this reaction.</text>
</comment>
<dbReference type="Pfam" id="PF00814">
    <property type="entry name" value="TsaD"/>
    <property type="match status" value="1"/>
</dbReference>
<evidence type="ECO:0000256" key="7">
    <source>
        <dbReference type="HAMAP-Rule" id="MF_01445"/>
    </source>
</evidence>